<dbReference type="STRING" id="151549.A0A4C1SSM7"/>
<evidence type="ECO:0000313" key="2">
    <source>
        <dbReference type="Proteomes" id="UP000299102"/>
    </source>
</evidence>
<comment type="caution">
    <text evidence="1">The sequence shown here is derived from an EMBL/GenBank/DDBJ whole genome shotgun (WGS) entry which is preliminary data.</text>
</comment>
<evidence type="ECO:0008006" key="3">
    <source>
        <dbReference type="Google" id="ProtNLM"/>
    </source>
</evidence>
<protein>
    <recommendedName>
        <fullName evidence="3">PiggyBac transposable element-derived protein domain-containing protein</fullName>
    </recommendedName>
</protein>
<accession>A0A4C1SSM7</accession>
<dbReference type="Proteomes" id="UP000299102">
    <property type="component" value="Unassembled WGS sequence"/>
</dbReference>
<name>A0A4C1SSM7_EUMVA</name>
<sequence length="138" mass="15705">MTMVSYVPKPNKAVVLLSSMHHAAHIDPDSNDQQKPEIIMYYNSTKGGINALVIHRANTDKSSTHVRRHFLRQLSVELVQNHQKRRLEVNATPKMVKTTLEVHELENRVAPATAKRGRCSSCPRKMIENSNKMHKVCV</sequence>
<proteinExistence type="predicted"/>
<dbReference type="EMBL" id="BGZK01003836">
    <property type="protein sequence ID" value="GBP04944.1"/>
    <property type="molecule type" value="Genomic_DNA"/>
</dbReference>
<organism evidence="1 2">
    <name type="scientific">Eumeta variegata</name>
    <name type="common">Bagworm moth</name>
    <name type="synonym">Eumeta japonica</name>
    <dbReference type="NCBI Taxonomy" id="151549"/>
    <lineage>
        <taxon>Eukaryota</taxon>
        <taxon>Metazoa</taxon>
        <taxon>Ecdysozoa</taxon>
        <taxon>Arthropoda</taxon>
        <taxon>Hexapoda</taxon>
        <taxon>Insecta</taxon>
        <taxon>Pterygota</taxon>
        <taxon>Neoptera</taxon>
        <taxon>Endopterygota</taxon>
        <taxon>Lepidoptera</taxon>
        <taxon>Glossata</taxon>
        <taxon>Ditrysia</taxon>
        <taxon>Tineoidea</taxon>
        <taxon>Psychidae</taxon>
        <taxon>Oiketicinae</taxon>
        <taxon>Eumeta</taxon>
    </lineage>
</organism>
<reference evidence="1 2" key="1">
    <citation type="journal article" date="2019" name="Commun. Biol.">
        <title>The bagworm genome reveals a unique fibroin gene that provides high tensile strength.</title>
        <authorList>
            <person name="Kono N."/>
            <person name="Nakamura H."/>
            <person name="Ohtoshi R."/>
            <person name="Tomita M."/>
            <person name="Numata K."/>
            <person name="Arakawa K."/>
        </authorList>
    </citation>
    <scope>NUCLEOTIDE SEQUENCE [LARGE SCALE GENOMIC DNA]</scope>
</reference>
<keyword evidence="2" id="KW-1185">Reference proteome</keyword>
<dbReference type="AlphaFoldDB" id="A0A4C1SSM7"/>
<gene>
    <name evidence="1" type="ORF">EVAR_21160_1</name>
</gene>
<evidence type="ECO:0000313" key="1">
    <source>
        <dbReference type="EMBL" id="GBP04944.1"/>
    </source>
</evidence>
<dbReference type="OrthoDB" id="7486838at2759"/>